<evidence type="ECO:0000256" key="1">
    <source>
        <dbReference type="SAM" id="SignalP"/>
    </source>
</evidence>
<evidence type="ECO:0000313" key="2">
    <source>
        <dbReference type="EMBL" id="MFD2598446.1"/>
    </source>
</evidence>
<gene>
    <name evidence="2" type="ORF">ACFSQ3_05725</name>
</gene>
<name>A0ABW5NH20_9SPHI</name>
<dbReference type="EMBL" id="JBHUMA010000004">
    <property type="protein sequence ID" value="MFD2598446.1"/>
    <property type="molecule type" value="Genomic_DNA"/>
</dbReference>
<organism evidence="2 3">
    <name type="scientific">Sphingobacterium corticis</name>
    <dbReference type="NCBI Taxonomy" id="1812823"/>
    <lineage>
        <taxon>Bacteria</taxon>
        <taxon>Pseudomonadati</taxon>
        <taxon>Bacteroidota</taxon>
        <taxon>Sphingobacteriia</taxon>
        <taxon>Sphingobacteriales</taxon>
        <taxon>Sphingobacteriaceae</taxon>
        <taxon>Sphingobacterium</taxon>
    </lineage>
</organism>
<reference evidence="3" key="1">
    <citation type="journal article" date="2019" name="Int. J. Syst. Evol. Microbiol.">
        <title>The Global Catalogue of Microorganisms (GCM) 10K type strain sequencing project: providing services to taxonomists for standard genome sequencing and annotation.</title>
        <authorList>
            <consortium name="The Broad Institute Genomics Platform"/>
            <consortium name="The Broad Institute Genome Sequencing Center for Infectious Disease"/>
            <person name="Wu L."/>
            <person name="Ma J."/>
        </authorList>
    </citation>
    <scope>NUCLEOTIDE SEQUENCE [LARGE SCALE GENOMIC DNA]</scope>
    <source>
        <strain evidence="3">KCTC 42248</strain>
    </source>
</reference>
<feature type="signal peptide" evidence="1">
    <location>
        <begin position="1"/>
        <end position="25"/>
    </location>
</feature>
<dbReference type="Proteomes" id="UP001597393">
    <property type="component" value="Unassembled WGS sequence"/>
</dbReference>
<keyword evidence="1" id="KW-0732">Signal</keyword>
<accession>A0ABW5NH20</accession>
<feature type="chain" id="PRO_5046755148" evidence="1">
    <location>
        <begin position="26"/>
        <end position="444"/>
    </location>
</feature>
<dbReference type="SUPFAM" id="SSF48452">
    <property type="entry name" value="TPR-like"/>
    <property type="match status" value="2"/>
</dbReference>
<protein>
    <submittedName>
        <fullName evidence="2">Tetratricopeptide repeat protein</fullName>
    </submittedName>
</protein>
<dbReference type="InterPro" id="IPR011990">
    <property type="entry name" value="TPR-like_helical_dom_sf"/>
</dbReference>
<proteinExistence type="predicted"/>
<evidence type="ECO:0000313" key="3">
    <source>
        <dbReference type="Proteomes" id="UP001597393"/>
    </source>
</evidence>
<dbReference type="SMART" id="SM00028">
    <property type="entry name" value="TPR"/>
    <property type="match status" value="3"/>
</dbReference>
<sequence>MSHLFFVRRLLCAVCVLICSFCALAQESETEEKTRLALLAYTDKEYDKAAELYEELLEKDYKNTYLLSQCGLSYYHQKKYEQAREKLRLATLYGDVNDKSKMALYYSNLSAAYSHLNDDEKAFENAVKAYYMDKSSQNRLWNAASMAQNLSRYDDCLKLMNDAETGSLNNAFQTLYARSYYGKQNFELAYQYYVTFFDHYDQNDDYVPLIIKDERNNFWNASLLLIAATDDEQKQNQIIDQVLRIKKAHPSIMFRQDLLNGFTSENNYCKRFKLHCASCEKVFRAWVNDPNIYDELRFNFYALHQYEKAHQWSTEFLKEDLGELQSEIQQVQFLSALHIYLADYKKRGNAEDAKKTNELLADFDNFFDSNTTYTDEQFGSIPGIEDLLFGVNEAFQKNFESIAEQRNVAHLYRKFMERIPIDSIRNQVIDMLDLEINNEVKPQS</sequence>
<keyword evidence="3" id="KW-1185">Reference proteome</keyword>
<dbReference type="InterPro" id="IPR019734">
    <property type="entry name" value="TPR_rpt"/>
</dbReference>
<comment type="caution">
    <text evidence="2">The sequence shown here is derived from an EMBL/GenBank/DDBJ whole genome shotgun (WGS) entry which is preliminary data.</text>
</comment>
<dbReference type="Gene3D" id="1.25.40.10">
    <property type="entry name" value="Tetratricopeptide repeat domain"/>
    <property type="match status" value="1"/>
</dbReference>
<dbReference type="RefSeq" id="WP_380868339.1">
    <property type="nucleotide sequence ID" value="NZ_JBHUMA010000004.1"/>
</dbReference>